<feature type="transmembrane region" description="Helical" evidence="9">
    <location>
        <begin position="67"/>
        <end position="86"/>
    </location>
</feature>
<name>A0A7X9X9J4_9BACT</name>
<keyword evidence="6 9" id="KW-1133">Transmembrane helix</keyword>
<evidence type="ECO:0000256" key="3">
    <source>
        <dbReference type="ARBA" id="ARBA00022475"/>
    </source>
</evidence>
<comment type="catalytic activity">
    <reaction evidence="9">
        <text>N-terminal S-1,2-diacyl-sn-glyceryl-L-cysteinyl-[lipoprotein] + a glycerophospholipid = N-acyl-S-1,2-diacyl-sn-glyceryl-L-cysteinyl-[lipoprotein] + a 2-acyl-sn-glycero-3-phospholipid + H(+)</text>
        <dbReference type="Rhea" id="RHEA:48228"/>
        <dbReference type="Rhea" id="RHEA-COMP:14681"/>
        <dbReference type="Rhea" id="RHEA-COMP:14684"/>
        <dbReference type="ChEBI" id="CHEBI:15378"/>
        <dbReference type="ChEBI" id="CHEBI:136912"/>
        <dbReference type="ChEBI" id="CHEBI:140656"/>
        <dbReference type="ChEBI" id="CHEBI:140657"/>
        <dbReference type="ChEBI" id="CHEBI:140660"/>
        <dbReference type="EC" id="2.3.1.269"/>
    </reaction>
</comment>
<dbReference type="Pfam" id="PF00795">
    <property type="entry name" value="CN_hydrolase"/>
    <property type="match status" value="1"/>
</dbReference>
<dbReference type="SUPFAM" id="SSF56317">
    <property type="entry name" value="Carbon-nitrogen hydrolase"/>
    <property type="match status" value="1"/>
</dbReference>
<dbReference type="InterPro" id="IPR003010">
    <property type="entry name" value="C-N_Hydrolase"/>
</dbReference>
<keyword evidence="3 9" id="KW-1003">Cell membrane</keyword>
<dbReference type="EMBL" id="JABANE010000031">
    <property type="protein sequence ID" value="NME68892.1"/>
    <property type="molecule type" value="Genomic_DNA"/>
</dbReference>
<accession>A0A7X9X9J4</accession>
<dbReference type="InterPro" id="IPR036526">
    <property type="entry name" value="C-N_Hydrolase_sf"/>
</dbReference>
<comment type="similarity">
    <text evidence="2 9">Belongs to the CN hydrolase family. Apolipoprotein N-acyltransferase subfamily.</text>
</comment>
<keyword evidence="11" id="KW-0449">Lipoprotein</keyword>
<dbReference type="UniPathway" id="UPA00666"/>
<evidence type="ECO:0000256" key="2">
    <source>
        <dbReference type="ARBA" id="ARBA00010065"/>
    </source>
</evidence>
<dbReference type="GO" id="GO:0042158">
    <property type="term" value="P:lipoprotein biosynthetic process"/>
    <property type="evidence" value="ECO:0007669"/>
    <property type="project" value="UniProtKB-UniRule"/>
</dbReference>
<feature type="transmembrane region" description="Helical" evidence="9">
    <location>
        <begin position="125"/>
        <end position="144"/>
    </location>
</feature>
<feature type="transmembrane region" description="Helical" evidence="9">
    <location>
        <begin position="197"/>
        <end position="215"/>
    </location>
</feature>
<dbReference type="EC" id="2.3.1.269" evidence="9"/>
<dbReference type="NCBIfam" id="TIGR00546">
    <property type="entry name" value="lnt"/>
    <property type="match status" value="1"/>
</dbReference>
<gene>
    <name evidence="9 11" type="primary">lnt</name>
    <name evidence="11" type="ORF">HHU12_13045</name>
</gene>
<dbReference type="AlphaFoldDB" id="A0A7X9X9J4"/>
<evidence type="ECO:0000256" key="6">
    <source>
        <dbReference type="ARBA" id="ARBA00022989"/>
    </source>
</evidence>
<feature type="domain" description="CN hydrolase" evidence="10">
    <location>
        <begin position="240"/>
        <end position="502"/>
    </location>
</feature>
<comment type="pathway">
    <text evidence="9">Protein modification; lipoprotein biosynthesis (N-acyl transfer).</text>
</comment>
<feature type="transmembrane region" description="Helical" evidence="9">
    <location>
        <begin position="92"/>
        <end position="113"/>
    </location>
</feature>
<dbReference type="PANTHER" id="PTHR38686">
    <property type="entry name" value="APOLIPOPROTEIN N-ACYLTRANSFERASE"/>
    <property type="match status" value="1"/>
</dbReference>
<protein>
    <recommendedName>
        <fullName evidence="9">Apolipoprotein N-acyltransferase</fullName>
        <shortName evidence="9">ALP N-acyltransferase</shortName>
        <ecNumber evidence="9">2.3.1.269</ecNumber>
    </recommendedName>
</protein>
<dbReference type="GO" id="GO:0005886">
    <property type="term" value="C:plasma membrane"/>
    <property type="evidence" value="ECO:0007669"/>
    <property type="project" value="UniProtKB-SubCell"/>
</dbReference>
<evidence type="ECO:0000256" key="7">
    <source>
        <dbReference type="ARBA" id="ARBA00023136"/>
    </source>
</evidence>
<keyword evidence="7 9" id="KW-0472">Membrane</keyword>
<proteinExistence type="inferred from homology"/>
<feature type="transmembrane region" description="Helical" evidence="9">
    <location>
        <begin position="164"/>
        <end position="185"/>
    </location>
</feature>
<keyword evidence="5 9" id="KW-0812">Transmembrane</keyword>
<evidence type="ECO:0000256" key="8">
    <source>
        <dbReference type="ARBA" id="ARBA00023315"/>
    </source>
</evidence>
<dbReference type="InterPro" id="IPR004563">
    <property type="entry name" value="Apolipo_AcylTrfase"/>
</dbReference>
<comment type="caution">
    <text evidence="11">The sequence shown here is derived from an EMBL/GenBank/DDBJ whole genome shotgun (WGS) entry which is preliminary data.</text>
</comment>
<keyword evidence="12" id="KW-1185">Reference proteome</keyword>
<comment type="subcellular location">
    <subcellularLocation>
        <location evidence="1 9">Cell membrane</location>
        <topology evidence="1 9">Multi-pass membrane protein</topology>
    </subcellularLocation>
</comment>
<keyword evidence="8 9" id="KW-0012">Acyltransferase</keyword>
<evidence type="ECO:0000259" key="10">
    <source>
        <dbReference type="PROSITE" id="PS50263"/>
    </source>
</evidence>
<feature type="transmembrane region" description="Helical" evidence="9">
    <location>
        <begin position="20"/>
        <end position="46"/>
    </location>
</feature>
<dbReference type="Pfam" id="PF20154">
    <property type="entry name" value="LNT_N"/>
    <property type="match status" value="1"/>
</dbReference>
<dbReference type="HAMAP" id="MF_01148">
    <property type="entry name" value="Lnt"/>
    <property type="match status" value="1"/>
</dbReference>
<comment type="function">
    <text evidence="9">Catalyzes the phospholipid dependent N-acylation of the N-terminal cysteine of apolipoprotein, the last step in lipoprotein maturation.</text>
</comment>
<dbReference type="PROSITE" id="PS50263">
    <property type="entry name" value="CN_HYDROLASE"/>
    <property type="match status" value="1"/>
</dbReference>
<evidence type="ECO:0000256" key="1">
    <source>
        <dbReference type="ARBA" id="ARBA00004651"/>
    </source>
</evidence>
<evidence type="ECO:0000313" key="12">
    <source>
        <dbReference type="Proteomes" id="UP000576082"/>
    </source>
</evidence>
<dbReference type="Gene3D" id="3.60.110.10">
    <property type="entry name" value="Carbon-nitrogen hydrolase"/>
    <property type="match status" value="1"/>
</dbReference>
<evidence type="ECO:0000313" key="11">
    <source>
        <dbReference type="EMBL" id="NME68892.1"/>
    </source>
</evidence>
<keyword evidence="4 9" id="KW-0808">Transferase</keyword>
<dbReference type="GO" id="GO:0016410">
    <property type="term" value="F:N-acyltransferase activity"/>
    <property type="evidence" value="ECO:0007669"/>
    <property type="project" value="UniProtKB-UniRule"/>
</dbReference>
<reference evidence="11 12" key="1">
    <citation type="submission" date="2020-04" db="EMBL/GenBank/DDBJ databases">
        <title>Flammeovirga sp. SR4, a novel species isolated from seawater.</title>
        <authorList>
            <person name="Wang X."/>
        </authorList>
    </citation>
    <scope>NUCLEOTIDE SEQUENCE [LARGE SCALE GENOMIC DNA]</scope>
    <source>
        <strain evidence="11 12">ATCC 23126</strain>
    </source>
</reference>
<dbReference type="CDD" id="cd07571">
    <property type="entry name" value="ALP_N-acyl_transferase"/>
    <property type="match status" value="1"/>
</dbReference>
<dbReference type="RefSeq" id="WP_169657185.1">
    <property type="nucleotide sequence ID" value="NZ_JABANE010000031.1"/>
</dbReference>
<organism evidence="11 12">
    <name type="scientific">Flammeovirga aprica JL-4</name>
    <dbReference type="NCBI Taxonomy" id="694437"/>
    <lineage>
        <taxon>Bacteria</taxon>
        <taxon>Pseudomonadati</taxon>
        <taxon>Bacteroidota</taxon>
        <taxon>Cytophagia</taxon>
        <taxon>Cytophagales</taxon>
        <taxon>Flammeovirgaceae</taxon>
        <taxon>Flammeovirga</taxon>
    </lineage>
</organism>
<dbReference type="InterPro" id="IPR045378">
    <property type="entry name" value="LNT_N"/>
</dbReference>
<dbReference type="Proteomes" id="UP000576082">
    <property type="component" value="Unassembled WGS sequence"/>
</dbReference>
<evidence type="ECO:0000256" key="5">
    <source>
        <dbReference type="ARBA" id="ARBA00022692"/>
    </source>
</evidence>
<evidence type="ECO:0000256" key="9">
    <source>
        <dbReference type="HAMAP-Rule" id="MF_01148"/>
    </source>
</evidence>
<sequence>MRKFIYDFITTNSEKKWYPWLLALLSGTFLGLSWHGFLPLVFIGFVPLLEIERVISLDSKRFKGWRIYGFAFLAFFTFNFVGYWWLWYASKWATFGAWGANAALMALPFLAFYHTKRISQGKFHHIDFVCWWIAFEYVHMFWEFSWPWLNLGNVLSFTPSLAQWYEYTGTFGGTLWITLINIYFFSFMVNGRKIVSIFFYLLIPISTSLYMYYTYEEVGEEIEVAVVQPNIDCYSEKFRYNARTGAQNTTTYIPPQDQVKRMMDLTEQTITPNTKFVFWPETSISNNIDEDRTNRSPDLLVIKKMMAKFPNTTLVSGADTYKIYGDTALTTTSRHSQNIGYYDVFNTAVRVKDKEPLSFYHKSQLVIGVETIPFPGILKAIILNFGGSSGGLGRQEERDVFANGDINVGPIICYESVYGEYVTEYVKKGADFLTVVTNDGWWDDTPGHTQHLAFSSLRAIETRKDIARSANTGISCFINQRGDILKPIAYGETGAELGNVRINKEETFYTLYGDYIARVGSILAVTMLLVGWSRRKNALPI</sequence>
<dbReference type="PANTHER" id="PTHR38686:SF1">
    <property type="entry name" value="APOLIPOPROTEIN N-ACYLTRANSFERASE"/>
    <property type="match status" value="1"/>
</dbReference>
<evidence type="ECO:0000256" key="4">
    <source>
        <dbReference type="ARBA" id="ARBA00022679"/>
    </source>
</evidence>